<evidence type="ECO:0000313" key="2">
    <source>
        <dbReference type="Proteomes" id="UP000184536"/>
    </source>
</evidence>
<accession>A0A1M6J5L9</accession>
<dbReference type="AlphaFoldDB" id="A0A1M6J5L9"/>
<dbReference type="Proteomes" id="UP000184536">
    <property type="component" value="Unassembled WGS sequence"/>
</dbReference>
<protein>
    <submittedName>
        <fullName evidence="1">Uncharacterized protein</fullName>
    </submittedName>
</protein>
<evidence type="ECO:0000313" key="1">
    <source>
        <dbReference type="EMBL" id="SHJ42004.1"/>
    </source>
</evidence>
<proteinExistence type="predicted"/>
<reference evidence="2" key="1">
    <citation type="submission" date="2016-11" db="EMBL/GenBank/DDBJ databases">
        <authorList>
            <person name="Varghese N."/>
            <person name="Submissions S."/>
        </authorList>
    </citation>
    <scope>NUCLEOTIDE SEQUENCE [LARGE SCALE GENOMIC DNA]</scope>
    <source>
        <strain evidence="2">DSM 17957</strain>
    </source>
</reference>
<organism evidence="1 2">
    <name type="scientific">Geosporobacter subterraneus DSM 17957</name>
    <dbReference type="NCBI Taxonomy" id="1121919"/>
    <lineage>
        <taxon>Bacteria</taxon>
        <taxon>Bacillati</taxon>
        <taxon>Bacillota</taxon>
        <taxon>Clostridia</taxon>
        <taxon>Peptostreptococcales</taxon>
        <taxon>Thermotaleaceae</taxon>
        <taxon>Geosporobacter</taxon>
    </lineage>
</organism>
<name>A0A1M6J5L9_9FIRM</name>
<keyword evidence="2" id="KW-1185">Reference proteome</keyword>
<gene>
    <name evidence="1" type="ORF">SAMN02745975_02049</name>
</gene>
<dbReference type="EMBL" id="FQZV01000024">
    <property type="protein sequence ID" value="SHJ42004.1"/>
    <property type="molecule type" value="Genomic_DNA"/>
</dbReference>
<dbReference type="STRING" id="1121919.SAMN02745975_02049"/>
<sequence>MKRKVMGVPAFLIGEDMVVGLDTEKIEALLDFTIQSCPGCRIRMRVPKNKGTLMVTCPKCRHKMKIST</sequence>